<evidence type="ECO:0000256" key="2">
    <source>
        <dbReference type="ARBA" id="ARBA00023157"/>
    </source>
</evidence>
<feature type="disulfide bond" evidence="6">
    <location>
        <begin position="550"/>
        <end position="554"/>
    </location>
</feature>
<dbReference type="Pfam" id="PF00149">
    <property type="entry name" value="Metallophos"/>
    <property type="match status" value="1"/>
</dbReference>
<feature type="disulfide bond" evidence="6">
    <location>
        <begin position="37"/>
        <end position="113"/>
    </location>
</feature>
<keyword evidence="10" id="KW-1185">Reference proteome</keyword>
<dbReference type="InterPro" id="IPR029052">
    <property type="entry name" value="Metallo-depent_PP-like"/>
</dbReference>
<feature type="signal peptide" evidence="7">
    <location>
        <begin position="1"/>
        <end position="21"/>
    </location>
</feature>
<dbReference type="GO" id="GO:0005615">
    <property type="term" value="C:extracellular space"/>
    <property type="evidence" value="ECO:0007669"/>
    <property type="project" value="TreeGrafter"/>
</dbReference>
<reference evidence="9" key="1">
    <citation type="submission" date="2022-07" db="EMBL/GenBank/DDBJ databases">
        <title>Genome Sequence of Agrocybe chaxingu.</title>
        <authorList>
            <person name="Buettner E."/>
        </authorList>
    </citation>
    <scope>NUCLEOTIDE SEQUENCE</scope>
    <source>
        <strain evidence="9">MP-N11</strain>
    </source>
</reference>
<protein>
    <recommendedName>
        <fullName evidence="4">Sphingomyelin phosphodiesterase</fullName>
    </recommendedName>
</protein>
<dbReference type="InterPro" id="IPR008139">
    <property type="entry name" value="SaposinB_dom"/>
</dbReference>
<dbReference type="EMBL" id="JANKHO010001417">
    <property type="protein sequence ID" value="KAJ3501558.1"/>
    <property type="molecule type" value="Genomic_DNA"/>
</dbReference>
<sequence length="620" mass="68660">MLIRALLQLTLLCSLCLTAYGGIVDEIIDAIKHAATCTGCHTLLGLLSGLAYLGDSTFSTTLATVCKKLHAQDADVCDGVLSQQGPILAHDLRAISLFGQTSTKLCNALVGGCENPAVNEYRVPFPKPAPAHPRVFTSGRRLPIKVVHFSDVHIDRSYTTGSEANCTKPICCRRFPDQTGPVHVAAGPLGSTGCDAPTSLVQSMLLAIAGESPKFSIFTGDVVEAALWDINKAEAISGLEEFNKELSSALRSPVFSVIGNHQQLSKKHDEGSELSMGLRYPELGVGERHRPYGRRSSQKALRELRVCRTRNKLEVMNPSLCTANFHDKTLFARIVSLNTIYWYKLNFWLFDTNAAQPDPNGVLSFAVQQLQEAEDAGQRAWIIGHMPPGSGDALYDQSNYFDQIVQRYKNTVSGQFYGHSHQDEFAIAYEDYKKQTAETADSIAWIVPSLTPRQSYPAFRVYDVDPDTYEVMDSRTLISDMSDPDFQVFPVWKQEYSARSTYGPAIGGWPPHQPLSPAFWHKVTQAFEKDDTLFQKYHKLKTPGGKITPCEGDCKKETICNMRAMRAENGCHPAKPGFNFERRDDDNSTSGHSHLDNHCEGIGLSHIFVQMITETQKIST</sequence>
<dbReference type="PIRSF" id="PIRSF000948">
    <property type="entry name" value="Sphingomy_PDE"/>
    <property type="match status" value="1"/>
</dbReference>
<feature type="binding site" evidence="5">
    <location>
        <position position="419"/>
    </location>
    <ligand>
        <name>Zn(2+)</name>
        <dbReference type="ChEBI" id="CHEBI:29105"/>
        <label>2</label>
    </ligand>
</feature>
<comment type="function">
    <text evidence="4">Converts sphingomyelin to ceramide.</text>
</comment>
<organism evidence="9 10">
    <name type="scientific">Agrocybe chaxingu</name>
    <dbReference type="NCBI Taxonomy" id="84603"/>
    <lineage>
        <taxon>Eukaryota</taxon>
        <taxon>Fungi</taxon>
        <taxon>Dikarya</taxon>
        <taxon>Basidiomycota</taxon>
        <taxon>Agaricomycotina</taxon>
        <taxon>Agaricomycetes</taxon>
        <taxon>Agaricomycetidae</taxon>
        <taxon>Agaricales</taxon>
        <taxon>Agaricineae</taxon>
        <taxon>Strophariaceae</taxon>
        <taxon>Agrocybe</taxon>
    </lineage>
</organism>
<comment type="cofactor">
    <cofactor evidence="5">
        <name>Zn(2+)</name>
        <dbReference type="ChEBI" id="CHEBI:29105"/>
    </cofactor>
    <text evidence="5">Binds 2 Zn(2+) ions per subunit.</text>
</comment>
<evidence type="ECO:0000256" key="7">
    <source>
        <dbReference type="SAM" id="SignalP"/>
    </source>
</evidence>
<keyword evidence="4" id="KW-0326">Glycosidase</keyword>
<dbReference type="OrthoDB" id="282973at2759"/>
<feature type="binding site" evidence="5">
    <location>
        <position position="421"/>
    </location>
    <ligand>
        <name>Zn(2+)</name>
        <dbReference type="ChEBI" id="CHEBI:29105"/>
        <label>1</label>
    </ligand>
</feature>
<evidence type="ECO:0000256" key="6">
    <source>
        <dbReference type="PIRSR" id="PIRSR000948-2"/>
    </source>
</evidence>
<evidence type="ECO:0000313" key="10">
    <source>
        <dbReference type="Proteomes" id="UP001148786"/>
    </source>
</evidence>
<evidence type="ECO:0000256" key="4">
    <source>
        <dbReference type="PIRNR" id="PIRNR000948"/>
    </source>
</evidence>
<keyword evidence="1 4" id="KW-0378">Hydrolase</keyword>
<dbReference type="CDD" id="cd00842">
    <property type="entry name" value="MPP_ASMase"/>
    <property type="match status" value="1"/>
</dbReference>
<dbReference type="GO" id="GO:0016020">
    <property type="term" value="C:membrane"/>
    <property type="evidence" value="ECO:0007669"/>
    <property type="project" value="GOC"/>
</dbReference>
<evidence type="ECO:0000256" key="5">
    <source>
        <dbReference type="PIRSR" id="PIRSR000948-1"/>
    </source>
</evidence>
<dbReference type="PANTHER" id="PTHR10340:SF34">
    <property type="entry name" value="SPHINGOMYELIN PHOSPHODIESTERASE"/>
    <property type="match status" value="1"/>
</dbReference>
<name>A0A9W8JTC9_9AGAR</name>
<comment type="similarity">
    <text evidence="4">Belongs to the acid sphingomyelinase family.</text>
</comment>
<dbReference type="SUPFAM" id="SSF56300">
    <property type="entry name" value="Metallo-dependent phosphatases"/>
    <property type="match status" value="1"/>
</dbReference>
<dbReference type="GO" id="GO:0016798">
    <property type="term" value="F:hydrolase activity, acting on glycosyl bonds"/>
    <property type="evidence" value="ECO:0007669"/>
    <property type="project" value="UniProtKB-KW"/>
</dbReference>
<dbReference type="InterPro" id="IPR041805">
    <property type="entry name" value="ASMase/PPN1_MPP"/>
</dbReference>
<accession>A0A9W8JTC9</accession>
<dbReference type="InterPro" id="IPR011160">
    <property type="entry name" value="Sphingomy_PDE"/>
</dbReference>
<feature type="domain" description="Saposin B-type" evidence="8">
    <location>
        <begin position="33"/>
        <end position="117"/>
    </location>
</feature>
<dbReference type="Proteomes" id="UP001148786">
    <property type="component" value="Unassembled WGS sequence"/>
</dbReference>
<keyword evidence="7" id="KW-0732">Signal</keyword>
<comment type="caution">
    <text evidence="9">The sequence shown here is derived from an EMBL/GenBank/DDBJ whole genome shotgun (WGS) entry which is preliminary data.</text>
</comment>
<feature type="binding site" evidence="5">
    <location>
        <position position="221"/>
    </location>
    <ligand>
        <name>Zn(2+)</name>
        <dbReference type="ChEBI" id="CHEBI:29105"/>
        <label>2</label>
    </ligand>
</feature>
<dbReference type="Gene3D" id="3.60.21.10">
    <property type="match status" value="1"/>
</dbReference>
<evidence type="ECO:0000259" key="8">
    <source>
        <dbReference type="PROSITE" id="PS50015"/>
    </source>
</evidence>
<dbReference type="PROSITE" id="PS50015">
    <property type="entry name" value="SAP_B"/>
    <property type="match status" value="1"/>
</dbReference>
<evidence type="ECO:0000256" key="1">
    <source>
        <dbReference type="ARBA" id="ARBA00022801"/>
    </source>
</evidence>
<keyword evidence="5" id="KW-0479">Metal-binding</keyword>
<proteinExistence type="inferred from homology"/>
<feature type="disulfide bond" evidence="6">
    <location>
        <begin position="172"/>
        <end position="194"/>
    </location>
</feature>
<feature type="disulfide bond" evidence="6">
    <location>
        <begin position="66"/>
        <end position="77"/>
    </location>
</feature>
<dbReference type="GO" id="GO:0004767">
    <property type="term" value="F:sphingomyelin phosphodiesterase activity"/>
    <property type="evidence" value="ECO:0007669"/>
    <property type="project" value="UniProtKB-UniRule"/>
</dbReference>
<feature type="binding site" evidence="5">
    <location>
        <position position="153"/>
    </location>
    <ligand>
        <name>Zn(2+)</name>
        <dbReference type="ChEBI" id="CHEBI:29105"/>
        <label>1</label>
    </ligand>
</feature>
<dbReference type="GO" id="GO:0006685">
    <property type="term" value="P:sphingomyelin catabolic process"/>
    <property type="evidence" value="ECO:0007669"/>
    <property type="project" value="UniProtKB-UniRule"/>
</dbReference>
<dbReference type="AlphaFoldDB" id="A0A9W8JTC9"/>
<feature type="binding site" evidence="5">
    <location>
        <position position="151"/>
    </location>
    <ligand>
        <name>Zn(2+)</name>
        <dbReference type="ChEBI" id="CHEBI:29105"/>
        <label>1</label>
    </ligand>
</feature>
<evidence type="ECO:0000313" key="9">
    <source>
        <dbReference type="EMBL" id="KAJ3501558.1"/>
    </source>
</evidence>
<feature type="binding site" evidence="5">
    <location>
        <position position="221"/>
    </location>
    <ligand>
        <name>Zn(2+)</name>
        <dbReference type="ChEBI" id="CHEBI:29105"/>
        <label>1</label>
    </ligand>
</feature>
<keyword evidence="5" id="KW-0862">Zinc</keyword>
<dbReference type="PANTHER" id="PTHR10340">
    <property type="entry name" value="SPHINGOMYELIN PHOSPHODIESTERASE"/>
    <property type="match status" value="1"/>
</dbReference>
<evidence type="ECO:0000256" key="3">
    <source>
        <dbReference type="ARBA" id="ARBA00023180"/>
    </source>
</evidence>
<feature type="chain" id="PRO_5040916969" description="Sphingomyelin phosphodiesterase" evidence="7">
    <location>
        <begin position="22"/>
        <end position="620"/>
    </location>
</feature>
<gene>
    <name evidence="9" type="ORF">NLJ89_g9283</name>
</gene>
<dbReference type="GO" id="GO:0046872">
    <property type="term" value="F:metal ion binding"/>
    <property type="evidence" value="ECO:0007669"/>
    <property type="project" value="UniProtKB-KW"/>
</dbReference>
<keyword evidence="2 6" id="KW-1015">Disulfide bond</keyword>
<dbReference type="InterPro" id="IPR004843">
    <property type="entry name" value="Calcineurin-like_PHP"/>
</dbReference>
<feature type="binding site" evidence="5">
    <location>
        <position position="260"/>
    </location>
    <ligand>
        <name>Zn(2+)</name>
        <dbReference type="ChEBI" id="CHEBI:29105"/>
        <label>2</label>
    </ligand>
</feature>
<feature type="disulfide bond" evidence="6">
    <location>
        <begin position="166"/>
        <end position="171"/>
    </location>
</feature>
<feature type="binding site" evidence="5">
    <location>
        <position position="385"/>
    </location>
    <ligand>
        <name>Zn(2+)</name>
        <dbReference type="ChEBI" id="CHEBI:29105"/>
        <label>2</label>
    </ligand>
</feature>
<keyword evidence="3" id="KW-0325">Glycoprotein</keyword>